<dbReference type="PROSITE" id="PS50240">
    <property type="entry name" value="TRYPSIN_DOM"/>
    <property type="match status" value="2"/>
</dbReference>
<reference evidence="11" key="1">
    <citation type="submission" date="2007-03" db="EMBL/GenBank/DDBJ databases">
        <title>Annotation of Culex pipiens quinquefasciatus.</title>
        <authorList>
            <consortium name="The Broad Institute Genome Sequencing Platform"/>
            <person name="Atkinson P.W."/>
            <person name="Hemingway J."/>
            <person name="Christensen B.M."/>
            <person name="Higgs S."/>
            <person name="Kodira C."/>
            <person name="Hannick L."/>
            <person name="Megy K."/>
            <person name="O'Leary S."/>
            <person name="Pearson M."/>
            <person name="Haas B.J."/>
            <person name="Mauceli E."/>
            <person name="Wortman J.R."/>
            <person name="Lee N.H."/>
            <person name="Guigo R."/>
            <person name="Stanke M."/>
            <person name="Alvarado L."/>
            <person name="Amedeo P."/>
            <person name="Antoine C.H."/>
            <person name="Arensburger P."/>
            <person name="Bidwell S.L."/>
            <person name="Crawford M."/>
            <person name="Camaro F."/>
            <person name="Devon K."/>
            <person name="Engels R."/>
            <person name="Hammond M."/>
            <person name="Howarth C."/>
            <person name="Koehrsen M."/>
            <person name="Lawson D."/>
            <person name="Montgomery P."/>
            <person name="Nene V."/>
            <person name="Nusbaum C."/>
            <person name="Puiu D."/>
            <person name="Romero-Severson J."/>
            <person name="Severson D.W."/>
            <person name="Shumway M."/>
            <person name="Sisk P."/>
            <person name="Stolte C."/>
            <person name="Zeng Q."/>
            <person name="Eisenstadt E."/>
            <person name="Fraser-Liggett C."/>
            <person name="Strausberg R."/>
            <person name="Galagan J."/>
            <person name="Birren B."/>
            <person name="Collins F.H."/>
        </authorList>
    </citation>
    <scope>NUCLEOTIDE SEQUENCE [LARGE SCALE GENOMIC DNA]</scope>
    <source>
        <strain evidence="11">JHB</strain>
    </source>
</reference>
<dbReference type="eggNOG" id="KOG3627">
    <property type="taxonomic scope" value="Eukaryota"/>
</dbReference>
<evidence type="ECO:0000256" key="8">
    <source>
        <dbReference type="ARBA" id="ARBA00024195"/>
    </source>
</evidence>
<dbReference type="GO" id="GO:0005576">
    <property type="term" value="C:extracellular region"/>
    <property type="evidence" value="ECO:0007669"/>
    <property type="project" value="UniProtKB-SubCell"/>
</dbReference>
<dbReference type="HOGENOM" id="CLU_004497_6_1_1"/>
<dbReference type="GO" id="GO:0045087">
    <property type="term" value="P:innate immune response"/>
    <property type="evidence" value="ECO:0007669"/>
    <property type="project" value="UniProtKB-KW"/>
</dbReference>
<keyword evidence="3" id="KW-0399">Innate immunity</keyword>
<evidence type="ECO:0000256" key="5">
    <source>
        <dbReference type="ARBA" id="ARBA00022859"/>
    </source>
</evidence>
<dbReference type="InterPro" id="IPR043504">
    <property type="entry name" value="Peptidase_S1_PA_chymotrypsin"/>
</dbReference>
<gene>
    <name evidence="12" type="primary">6035113</name>
    <name evidence="11" type="ORF">CpipJ_CPIJ003776</name>
</gene>
<dbReference type="Gene3D" id="2.40.10.10">
    <property type="entry name" value="Trypsin-like serine proteases"/>
    <property type="match status" value="4"/>
</dbReference>
<dbReference type="InterPro" id="IPR009003">
    <property type="entry name" value="Peptidase_S1_PA"/>
</dbReference>
<comment type="subcellular location">
    <subcellularLocation>
        <location evidence="1">Secreted</location>
    </subcellularLocation>
</comment>
<dbReference type="GO" id="GO:0006508">
    <property type="term" value="P:proteolysis"/>
    <property type="evidence" value="ECO:0007669"/>
    <property type="project" value="InterPro"/>
</dbReference>
<evidence type="ECO:0000256" key="2">
    <source>
        <dbReference type="ARBA" id="ARBA00022525"/>
    </source>
</evidence>
<evidence type="ECO:0000256" key="7">
    <source>
        <dbReference type="ARBA" id="ARBA00023180"/>
    </source>
</evidence>
<dbReference type="SUPFAM" id="SSF50494">
    <property type="entry name" value="Trypsin-like serine proteases"/>
    <property type="match status" value="2"/>
</dbReference>
<keyword evidence="4 9" id="KW-0732">Signal</keyword>
<name>B0W9G5_CULQU</name>
<keyword evidence="6" id="KW-1015">Disulfide bond</keyword>
<dbReference type="InterPro" id="IPR001254">
    <property type="entry name" value="Trypsin_dom"/>
</dbReference>
<dbReference type="VEuPathDB" id="VectorBase:CQUJHB001391"/>
<proteinExistence type="inferred from homology"/>
<dbReference type="InParanoid" id="B0W9G5"/>
<accession>B0W9G5</accession>
<dbReference type="Pfam" id="PF00089">
    <property type="entry name" value="Trypsin"/>
    <property type="match status" value="2"/>
</dbReference>
<keyword evidence="5" id="KW-0391">Immunity</keyword>
<evidence type="ECO:0000259" key="10">
    <source>
        <dbReference type="PROSITE" id="PS50240"/>
    </source>
</evidence>
<feature type="signal peptide" evidence="9">
    <location>
        <begin position="1"/>
        <end position="20"/>
    </location>
</feature>
<evidence type="ECO:0000256" key="1">
    <source>
        <dbReference type="ARBA" id="ARBA00004613"/>
    </source>
</evidence>
<dbReference type="PANTHER" id="PTHR24256">
    <property type="entry name" value="TRYPTASE-RELATED"/>
    <property type="match status" value="1"/>
</dbReference>
<feature type="domain" description="Peptidase S1" evidence="10">
    <location>
        <begin position="230"/>
        <end position="442"/>
    </location>
</feature>
<dbReference type="InterPro" id="IPR051487">
    <property type="entry name" value="Ser/Thr_Proteases_Immune/Dev"/>
</dbReference>
<feature type="domain" description="Peptidase S1" evidence="10">
    <location>
        <begin position="36"/>
        <end position="222"/>
    </location>
</feature>
<evidence type="ECO:0000313" key="12">
    <source>
        <dbReference type="EnsemblMetazoa" id="CPIJ003776-PA"/>
    </source>
</evidence>
<keyword evidence="2" id="KW-0964">Secreted</keyword>
<dbReference type="FunFam" id="2.40.10.10:FF:000028">
    <property type="entry name" value="Serine protease easter"/>
    <property type="match status" value="1"/>
</dbReference>
<evidence type="ECO:0000256" key="6">
    <source>
        <dbReference type="ARBA" id="ARBA00023157"/>
    </source>
</evidence>
<evidence type="ECO:0000256" key="3">
    <source>
        <dbReference type="ARBA" id="ARBA00022588"/>
    </source>
</evidence>
<dbReference type="EMBL" id="DS231864">
    <property type="protein sequence ID" value="EDS40190.1"/>
    <property type="molecule type" value="Genomic_DNA"/>
</dbReference>
<evidence type="ECO:0000313" key="11">
    <source>
        <dbReference type="EMBL" id="EDS40190.1"/>
    </source>
</evidence>
<evidence type="ECO:0000256" key="9">
    <source>
        <dbReference type="SAM" id="SignalP"/>
    </source>
</evidence>
<sequence>MAVFILEVCIFLLMVFYGEATVCGVPRINSSLLSSNEGGGTYPGQWPWHVAIYQRPKNQSFLAYKAGGTLISSTFVLTAGACRLSEVDRHYMYPSAHYIRVGIHNLNVLSLGTGQYRSVERFHFPYHWNKMKAVMITLVELRREVQFNDLVQPVCIFYNQVSSRIKSGTVVGWGPTKNDHEAVQISRQLSVHDDDCLRLGGPYNAIRNISLFCVGSPNGTDCGSFIWDGVIKGQTAPLFAYPWMALLARRDLLSRDAIEYVCDGSLISNRYVLTNSRCTAVKEPPELVRLGEHTMGQDIDCNANDDTDCAPPVRDYPIQFIVTHQNEHMGDSIALVRLNQDVTFEDHIQPICLPVTPELRALQLDQFIVTGWGSSAGTLRQATLESTTSCDDDAREGSPVGYPVRHRGVRFVQLGVMTGCERGLPVYANVSRLMDWIVVNTDARNTKPAPPKPERVGILCCKQGLNVAENQ</sequence>
<dbReference type="VEuPathDB" id="VectorBase:CPIJ003776"/>
<protein>
    <submittedName>
        <fullName evidence="11">Coagulation factor IX</fullName>
    </submittedName>
</protein>
<dbReference type="EnsemblMetazoa" id="CPIJ003776-RA">
    <property type="protein sequence ID" value="CPIJ003776-PA"/>
    <property type="gene ID" value="CPIJ003776"/>
</dbReference>
<keyword evidence="13" id="KW-1185">Reference proteome</keyword>
<feature type="chain" id="PRO_5011407667" evidence="9">
    <location>
        <begin position="21"/>
        <end position="471"/>
    </location>
</feature>
<comment type="similarity">
    <text evidence="8">Belongs to the peptidase S1 family. CLIP subfamily.</text>
</comment>
<dbReference type="Proteomes" id="UP000002320">
    <property type="component" value="Unassembled WGS sequence"/>
</dbReference>
<reference evidence="12" key="2">
    <citation type="submission" date="2021-02" db="UniProtKB">
        <authorList>
            <consortium name="EnsemblMetazoa"/>
        </authorList>
    </citation>
    <scope>IDENTIFICATION</scope>
    <source>
        <strain evidence="12">JHB</strain>
    </source>
</reference>
<dbReference type="GO" id="GO:0004252">
    <property type="term" value="F:serine-type endopeptidase activity"/>
    <property type="evidence" value="ECO:0007669"/>
    <property type="project" value="InterPro"/>
</dbReference>
<evidence type="ECO:0000313" key="13">
    <source>
        <dbReference type="Proteomes" id="UP000002320"/>
    </source>
</evidence>
<evidence type="ECO:0000256" key="4">
    <source>
        <dbReference type="ARBA" id="ARBA00022729"/>
    </source>
</evidence>
<dbReference type="KEGG" id="cqu:CpipJ_CPIJ003776"/>
<keyword evidence="7" id="KW-0325">Glycoprotein</keyword>
<organism>
    <name type="scientific">Culex quinquefasciatus</name>
    <name type="common">Southern house mosquito</name>
    <name type="synonym">Culex pungens</name>
    <dbReference type="NCBI Taxonomy" id="7176"/>
    <lineage>
        <taxon>Eukaryota</taxon>
        <taxon>Metazoa</taxon>
        <taxon>Ecdysozoa</taxon>
        <taxon>Arthropoda</taxon>
        <taxon>Hexapoda</taxon>
        <taxon>Insecta</taxon>
        <taxon>Pterygota</taxon>
        <taxon>Neoptera</taxon>
        <taxon>Endopterygota</taxon>
        <taxon>Diptera</taxon>
        <taxon>Nematocera</taxon>
        <taxon>Culicoidea</taxon>
        <taxon>Culicidae</taxon>
        <taxon>Culicinae</taxon>
        <taxon>Culicini</taxon>
        <taxon>Culex</taxon>
        <taxon>Culex</taxon>
    </lineage>
</organism>
<dbReference type="AlphaFoldDB" id="B0W9G5"/>
<dbReference type="SMART" id="SM00020">
    <property type="entry name" value="Tryp_SPc"/>
    <property type="match status" value="2"/>
</dbReference>